<reference evidence="2 3" key="1">
    <citation type="submission" date="2022-05" db="EMBL/GenBank/DDBJ databases">
        <title>Genome Sequencing of Bee-Associated Microbes.</title>
        <authorList>
            <person name="Dunlap C."/>
        </authorList>
    </citation>
    <scope>NUCLEOTIDE SEQUENCE [LARGE SCALE GENOMIC DNA]</scope>
    <source>
        <strain evidence="2 3">NRRL B-04010</strain>
    </source>
</reference>
<dbReference type="EMBL" id="JAMDNP010000011">
    <property type="protein sequence ID" value="MCY9760370.1"/>
    <property type="molecule type" value="Genomic_DNA"/>
</dbReference>
<name>A0ABT4GUJ8_PAEAL</name>
<dbReference type="RefSeq" id="WP_268599550.1">
    <property type="nucleotide sequence ID" value="NZ_JAMDNP010000011.1"/>
</dbReference>
<proteinExistence type="predicted"/>
<gene>
    <name evidence="2" type="ORF">M5X12_07245</name>
</gene>
<evidence type="ECO:0000313" key="3">
    <source>
        <dbReference type="Proteomes" id="UP001527181"/>
    </source>
</evidence>
<dbReference type="SUPFAM" id="SSF47413">
    <property type="entry name" value="lambda repressor-like DNA-binding domains"/>
    <property type="match status" value="1"/>
</dbReference>
<protein>
    <submittedName>
        <fullName evidence="2">Helix-turn-helix domain-containing protein</fullName>
    </submittedName>
</protein>
<dbReference type="Proteomes" id="UP001527181">
    <property type="component" value="Unassembled WGS sequence"/>
</dbReference>
<accession>A0ABT4GUJ8</accession>
<dbReference type="PROSITE" id="PS50943">
    <property type="entry name" value="HTH_CROC1"/>
    <property type="match status" value="1"/>
</dbReference>
<comment type="caution">
    <text evidence="2">The sequence shown here is derived from an EMBL/GenBank/DDBJ whole genome shotgun (WGS) entry which is preliminary data.</text>
</comment>
<dbReference type="Pfam" id="PF13560">
    <property type="entry name" value="HTH_31"/>
    <property type="match status" value="1"/>
</dbReference>
<dbReference type="CDD" id="cd00093">
    <property type="entry name" value="HTH_XRE"/>
    <property type="match status" value="1"/>
</dbReference>
<evidence type="ECO:0000313" key="2">
    <source>
        <dbReference type="EMBL" id="MCY9760370.1"/>
    </source>
</evidence>
<evidence type="ECO:0000259" key="1">
    <source>
        <dbReference type="PROSITE" id="PS50943"/>
    </source>
</evidence>
<dbReference type="Gene3D" id="1.10.260.40">
    <property type="entry name" value="lambda repressor-like DNA-binding domains"/>
    <property type="match status" value="1"/>
</dbReference>
<dbReference type="InterPro" id="IPR001387">
    <property type="entry name" value="Cro/C1-type_HTH"/>
</dbReference>
<organism evidence="2 3">
    <name type="scientific">Paenibacillus alvei</name>
    <name type="common">Bacillus alvei</name>
    <dbReference type="NCBI Taxonomy" id="44250"/>
    <lineage>
        <taxon>Bacteria</taxon>
        <taxon>Bacillati</taxon>
        <taxon>Bacillota</taxon>
        <taxon>Bacilli</taxon>
        <taxon>Bacillales</taxon>
        <taxon>Paenibacillaceae</taxon>
        <taxon>Paenibacillus</taxon>
    </lineage>
</organism>
<dbReference type="InterPro" id="IPR010982">
    <property type="entry name" value="Lambda_DNA-bd_dom_sf"/>
</dbReference>
<feature type="domain" description="HTH cro/C1-type" evidence="1">
    <location>
        <begin position="9"/>
        <end position="63"/>
    </location>
</feature>
<dbReference type="SMART" id="SM00530">
    <property type="entry name" value="HTH_XRE"/>
    <property type="match status" value="1"/>
</dbReference>
<keyword evidence="3" id="KW-1185">Reference proteome</keyword>
<sequence>MNNNLGDAIREHRTRLGLSLRGFADIAGVSHSYLGKIERGESIPPQPTLNTIVESLHLKEEEAEKIKSIYMMEIGYDLSLTEVAITRVMESKDNYYAVQQTGRVDRATPNRKTFKEELLGLILNNNDNDLSYKQAELIAGELSDFYKVRIRSITRTGGDE</sequence>